<name>A0A2P2NUH6_RHIMU</name>
<dbReference type="EMBL" id="GGEC01065662">
    <property type="protein sequence ID" value="MBX46146.1"/>
    <property type="molecule type" value="Transcribed_RNA"/>
</dbReference>
<evidence type="ECO:0000313" key="1">
    <source>
        <dbReference type="EMBL" id="MBX46146.1"/>
    </source>
</evidence>
<reference evidence="1" key="1">
    <citation type="submission" date="2018-02" db="EMBL/GenBank/DDBJ databases">
        <title>Rhizophora mucronata_Transcriptome.</title>
        <authorList>
            <person name="Meera S.P."/>
            <person name="Sreeshan A."/>
            <person name="Augustine A."/>
        </authorList>
    </citation>
    <scope>NUCLEOTIDE SEQUENCE</scope>
    <source>
        <tissue evidence="1">Leaf</tissue>
    </source>
</reference>
<accession>A0A2P2NUH6</accession>
<protein>
    <submittedName>
        <fullName evidence="1">Uncharacterized protein</fullName>
    </submittedName>
</protein>
<sequence>MTFIFHIIFYSWIAK</sequence>
<proteinExistence type="predicted"/>
<organism evidence="1">
    <name type="scientific">Rhizophora mucronata</name>
    <name type="common">Asiatic mangrove</name>
    <dbReference type="NCBI Taxonomy" id="61149"/>
    <lineage>
        <taxon>Eukaryota</taxon>
        <taxon>Viridiplantae</taxon>
        <taxon>Streptophyta</taxon>
        <taxon>Embryophyta</taxon>
        <taxon>Tracheophyta</taxon>
        <taxon>Spermatophyta</taxon>
        <taxon>Magnoliopsida</taxon>
        <taxon>eudicotyledons</taxon>
        <taxon>Gunneridae</taxon>
        <taxon>Pentapetalae</taxon>
        <taxon>rosids</taxon>
        <taxon>fabids</taxon>
        <taxon>Malpighiales</taxon>
        <taxon>Rhizophoraceae</taxon>
        <taxon>Rhizophora</taxon>
    </lineage>
</organism>